<keyword evidence="3" id="KW-1185">Reference proteome</keyword>
<dbReference type="OrthoDB" id="9783269at2"/>
<organism evidence="2 3">
    <name type="scientific">Bacterioplanes sanyensis</name>
    <dbReference type="NCBI Taxonomy" id="1249553"/>
    <lineage>
        <taxon>Bacteria</taxon>
        <taxon>Pseudomonadati</taxon>
        <taxon>Pseudomonadota</taxon>
        <taxon>Gammaproteobacteria</taxon>
        <taxon>Oceanospirillales</taxon>
        <taxon>Oceanospirillaceae</taxon>
        <taxon>Bacterioplanes</taxon>
    </lineage>
</organism>
<evidence type="ECO:0000256" key="1">
    <source>
        <dbReference type="PIRSR" id="PIRSR613078-3"/>
    </source>
</evidence>
<dbReference type="GO" id="GO:0016791">
    <property type="term" value="F:phosphatase activity"/>
    <property type="evidence" value="ECO:0007669"/>
    <property type="project" value="TreeGrafter"/>
</dbReference>
<dbReference type="PANTHER" id="PTHR48100">
    <property type="entry name" value="BROAD-SPECIFICITY PHOSPHATASE YOR283W-RELATED"/>
    <property type="match status" value="1"/>
</dbReference>
<evidence type="ECO:0008006" key="4">
    <source>
        <dbReference type="Google" id="ProtNLM"/>
    </source>
</evidence>
<reference evidence="2 3" key="1">
    <citation type="submission" date="2017-07" db="EMBL/GenBank/DDBJ databases">
        <title>Annotated genome sequence of Bacterioplanes sanyensis isolated from Red Sea.</title>
        <authorList>
            <person name="Rehman Z.U."/>
        </authorList>
    </citation>
    <scope>NUCLEOTIDE SEQUENCE [LARGE SCALE GENOMIC DNA]</scope>
    <source>
        <strain evidence="2 3">NV9</strain>
    </source>
</reference>
<dbReference type="InterPro" id="IPR013078">
    <property type="entry name" value="His_Pase_superF_clade-1"/>
</dbReference>
<dbReference type="CDD" id="cd07067">
    <property type="entry name" value="HP_PGM_like"/>
    <property type="match status" value="1"/>
</dbReference>
<proteinExistence type="predicted"/>
<dbReference type="Pfam" id="PF00300">
    <property type="entry name" value="His_Phos_1"/>
    <property type="match status" value="1"/>
</dbReference>
<dbReference type="KEGG" id="bsan:CHH28_09810"/>
<sequence>MSAKTQVHFLRHGEPIGGDIFRGSTDVALSEHGRWQFNQRVRRCLVNAQLQGVISSPLQRCLASADELANQFDLDCDVQSAWREIDYGDWENRLVRDVLAESPKQVKQMSEQPLAFCAPNGEHVAEFQARLIAAWQQLLARWRGAEVVVVCHGGVMRVLAQHLLGLEPAAMNRLSIPYAGWMHFCVHHGADQAGSAKNWVSLQAMDGSELVNTQLSAEVAIGR</sequence>
<dbReference type="SMART" id="SM00855">
    <property type="entry name" value="PGAM"/>
    <property type="match status" value="1"/>
</dbReference>
<dbReference type="InterPro" id="IPR050275">
    <property type="entry name" value="PGM_Phosphatase"/>
</dbReference>
<feature type="site" description="Transition state stabilizer" evidence="1">
    <location>
        <position position="152"/>
    </location>
</feature>
<name>A0A222FIZ4_9GAMM</name>
<dbReference type="Gene3D" id="3.40.50.1240">
    <property type="entry name" value="Phosphoglycerate mutase-like"/>
    <property type="match status" value="1"/>
</dbReference>
<dbReference type="EMBL" id="CP022530">
    <property type="protein sequence ID" value="ASP38958.1"/>
    <property type="molecule type" value="Genomic_DNA"/>
</dbReference>
<evidence type="ECO:0000313" key="2">
    <source>
        <dbReference type="EMBL" id="ASP38958.1"/>
    </source>
</evidence>
<dbReference type="InterPro" id="IPR029033">
    <property type="entry name" value="His_PPase_superfam"/>
</dbReference>
<gene>
    <name evidence="2" type="ORF">CHH28_09810</name>
</gene>
<accession>A0A222FIZ4</accession>
<dbReference type="Proteomes" id="UP000202440">
    <property type="component" value="Chromosome"/>
</dbReference>
<evidence type="ECO:0000313" key="3">
    <source>
        <dbReference type="Proteomes" id="UP000202440"/>
    </source>
</evidence>
<protein>
    <recommendedName>
        <fullName evidence="4">Histidine phosphatase family protein</fullName>
    </recommendedName>
</protein>
<dbReference type="GO" id="GO:0005737">
    <property type="term" value="C:cytoplasm"/>
    <property type="evidence" value="ECO:0007669"/>
    <property type="project" value="TreeGrafter"/>
</dbReference>
<dbReference type="AlphaFoldDB" id="A0A222FIZ4"/>
<dbReference type="PANTHER" id="PTHR48100:SF1">
    <property type="entry name" value="HISTIDINE PHOSPHATASE FAMILY PROTEIN-RELATED"/>
    <property type="match status" value="1"/>
</dbReference>
<dbReference type="RefSeq" id="WP_094060144.1">
    <property type="nucleotide sequence ID" value="NZ_CP022530.1"/>
</dbReference>
<dbReference type="SUPFAM" id="SSF53254">
    <property type="entry name" value="Phosphoglycerate mutase-like"/>
    <property type="match status" value="1"/>
</dbReference>